<sequence length="81" mass="8663">MHPSLSAGNKDREELSPATPSLACTCPRTLGGTKTRMSGATSQGVEPRLSQSRHGPSVKGDRPPAWSKLRTSLAPQHWAKD</sequence>
<keyword evidence="3" id="KW-1185">Reference proteome</keyword>
<feature type="compositionally biased region" description="Polar residues" evidence="1">
    <location>
        <begin position="35"/>
        <end position="54"/>
    </location>
</feature>
<evidence type="ECO:0000313" key="2">
    <source>
        <dbReference type="EMBL" id="QUC22823.1"/>
    </source>
</evidence>
<evidence type="ECO:0000313" key="3">
    <source>
        <dbReference type="Proteomes" id="UP000027002"/>
    </source>
</evidence>
<reference evidence="2" key="1">
    <citation type="submission" date="2020-03" db="EMBL/GenBank/DDBJ databases">
        <title>A mixture of massive structural variations and highly conserved coding sequences in Ustilaginoidea virens genome.</title>
        <authorList>
            <person name="Zhang K."/>
            <person name="Zhao Z."/>
            <person name="Zhang Z."/>
            <person name="Li Y."/>
            <person name="Hsiang T."/>
            <person name="Sun W."/>
        </authorList>
    </citation>
    <scope>NUCLEOTIDE SEQUENCE</scope>
    <source>
        <strain evidence="2">UV-8b</strain>
    </source>
</reference>
<name>A0A8E5HWW9_USTVR</name>
<dbReference type="Proteomes" id="UP000027002">
    <property type="component" value="Chromosome 5"/>
</dbReference>
<dbReference type="EMBL" id="CP072757">
    <property type="protein sequence ID" value="QUC22823.1"/>
    <property type="molecule type" value="Genomic_DNA"/>
</dbReference>
<evidence type="ECO:0000256" key="1">
    <source>
        <dbReference type="SAM" id="MobiDB-lite"/>
    </source>
</evidence>
<dbReference type="KEGG" id="uvi:66067841"/>
<organism evidence="2 3">
    <name type="scientific">Ustilaginoidea virens</name>
    <name type="common">Rice false smut fungus</name>
    <name type="synonym">Villosiclava virens</name>
    <dbReference type="NCBI Taxonomy" id="1159556"/>
    <lineage>
        <taxon>Eukaryota</taxon>
        <taxon>Fungi</taxon>
        <taxon>Dikarya</taxon>
        <taxon>Ascomycota</taxon>
        <taxon>Pezizomycotina</taxon>
        <taxon>Sordariomycetes</taxon>
        <taxon>Hypocreomycetidae</taxon>
        <taxon>Hypocreales</taxon>
        <taxon>Clavicipitaceae</taxon>
        <taxon>Ustilaginoidea</taxon>
    </lineage>
</organism>
<gene>
    <name evidence="2" type="ORF">UV8b_07064</name>
</gene>
<dbReference type="AlphaFoldDB" id="A0A8E5HWW9"/>
<dbReference type="GeneID" id="66067841"/>
<dbReference type="RefSeq" id="XP_043000496.1">
    <property type="nucleotide sequence ID" value="XM_043144561.1"/>
</dbReference>
<feature type="region of interest" description="Disordered" evidence="1">
    <location>
        <begin position="1"/>
        <end position="81"/>
    </location>
</feature>
<accession>A0A8E5HWW9</accession>
<proteinExistence type="predicted"/>
<protein>
    <submittedName>
        <fullName evidence="2">Uncharacterized protein</fullName>
    </submittedName>
</protein>